<dbReference type="InterPro" id="IPR036908">
    <property type="entry name" value="RlpA-like_sf"/>
</dbReference>
<keyword evidence="1 3" id="KW-0456">Lyase</keyword>
<dbReference type="InterPro" id="IPR009009">
    <property type="entry name" value="RlpA-like_DPBB"/>
</dbReference>
<comment type="similarity">
    <text evidence="3 4">Belongs to the RlpA family.</text>
</comment>
<dbReference type="InterPro" id="IPR034718">
    <property type="entry name" value="RlpA"/>
</dbReference>
<evidence type="ECO:0000256" key="4">
    <source>
        <dbReference type="RuleBase" id="RU003495"/>
    </source>
</evidence>
<sequence>MFIPDEEPALEEVFAPFDEPIEPELTDGAVDITMIEPAAPAATSLGSGVASYYGRRFHGRLTANGERFNMNAMTAAHRTLPFGSRVRVTNPRNGQSVIVRINDRGPFTRGRTIDLSRAAASEIGMIRRGHGRVELELLD</sequence>
<evidence type="ECO:0000313" key="6">
    <source>
        <dbReference type="EMBL" id="MBH5322252.1"/>
    </source>
</evidence>
<keyword evidence="7" id="KW-1185">Reference proteome</keyword>
<accession>A0ABS0N2R9</accession>
<dbReference type="HAMAP" id="MF_02071">
    <property type="entry name" value="RlpA"/>
    <property type="match status" value="1"/>
</dbReference>
<dbReference type="PANTHER" id="PTHR34183:SF8">
    <property type="entry name" value="ENDOLYTIC PEPTIDOGLYCAN TRANSGLYCOSYLASE RLPA-RELATED"/>
    <property type="match status" value="1"/>
</dbReference>
<evidence type="ECO:0000313" key="7">
    <source>
        <dbReference type="Proteomes" id="UP000602442"/>
    </source>
</evidence>
<name>A0ABS0N2R9_9SPHN</name>
<dbReference type="CDD" id="cd22268">
    <property type="entry name" value="DPBB_RlpA-like"/>
    <property type="match status" value="1"/>
</dbReference>
<organism evidence="6 7">
    <name type="scientific">Aurantiacibacter sediminis</name>
    <dbReference type="NCBI Taxonomy" id="2793064"/>
    <lineage>
        <taxon>Bacteria</taxon>
        <taxon>Pseudomonadati</taxon>
        <taxon>Pseudomonadota</taxon>
        <taxon>Alphaproteobacteria</taxon>
        <taxon>Sphingomonadales</taxon>
        <taxon>Erythrobacteraceae</taxon>
        <taxon>Aurantiacibacter</taxon>
    </lineage>
</organism>
<keyword evidence="2 3" id="KW-0961">Cell wall biogenesis/degradation</keyword>
<dbReference type="InterPro" id="IPR012997">
    <property type="entry name" value="RplA"/>
</dbReference>
<reference evidence="6 7" key="1">
    <citation type="submission" date="2020-11" db="EMBL/GenBank/DDBJ databases">
        <title>Erythrobacter sediminis sp. nov., a marine bacterium from a tidal flat of Garorim Bay.</title>
        <authorList>
            <person name="Kim D."/>
            <person name="Yoo Y."/>
            <person name="Kim J.-J."/>
        </authorList>
    </citation>
    <scope>NUCLEOTIDE SEQUENCE [LARGE SCALE GENOMIC DNA]</scope>
    <source>
        <strain evidence="6 7">JGD-13</strain>
    </source>
</reference>
<gene>
    <name evidence="3" type="primary">rlpA</name>
    <name evidence="6" type="ORF">I5L03_06595</name>
</gene>
<evidence type="ECO:0000256" key="2">
    <source>
        <dbReference type="ARBA" id="ARBA00023316"/>
    </source>
</evidence>
<evidence type="ECO:0000259" key="5">
    <source>
        <dbReference type="Pfam" id="PF03330"/>
    </source>
</evidence>
<dbReference type="EC" id="4.2.2.-" evidence="3"/>
<evidence type="ECO:0000256" key="1">
    <source>
        <dbReference type="ARBA" id="ARBA00023239"/>
    </source>
</evidence>
<dbReference type="EMBL" id="JAEANY010000002">
    <property type="protein sequence ID" value="MBH5322252.1"/>
    <property type="molecule type" value="Genomic_DNA"/>
</dbReference>
<dbReference type="Proteomes" id="UP000602442">
    <property type="component" value="Unassembled WGS sequence"/>
</dbReference>
<dbReference type="Gene3D" id="2.40.40.10">
    <property type="entry name" value="RlpA-like domain"/>
    <property type="match status" value="1"/>
</dbReference>
<dbReference type="SUPFAM" id="SSF50685">
    <property type="entry name" value="Barwin-like endoglucanases"/>
    <property type="match status" value="1"/>
</dbReference>
<comment type="caution">
    <text evidence="6">The sequence shown here is derived from an EMBL/GenBank/DDBJ whole genome shotgun (WGS) entry which is preliminary data.</text>
</comment>
<evidence type="ECO:0000256" key="3">
    <source>
        <dbReference type="HAMAP-Rule" id="MF_02071"/>
    </source>
</evidence>
<protein>
    <recommendedName>
        <fullName evidence="3">Endolytic peptidoglycan transglycosylase RlpA</fullName>
        <ecNumber evidence="3">4.2.2.-</ecNumber>
    </recommendedName>
</protein>
<dbReference type="NCBIfam" id="TIGR00413">
    <property type="entry name" value="rlpA"/>
    <property type="match status" value="1"/>
</dbReference>
<dbReference type="PANTHER" id="PTHR34183">
    <property type="entry name" value="ENDOLYTIC PEPTIDOGLYCAN TRANSGLYCOSYLASE RLPA"/>
    <property type="match status" value="1"/>
</dbReference>
<comment type="function">
    <text evidence="3">Lytic transglycosylase with a strong preference for naked glycan strands that lack stem peptides.</text>
</comment>
<dbReference type="Pfam" id="PF03330">
    <property type="entry name" value="DPBB_1"/>
    <property type="match status" value="1"/>
</dbReference>
<feature type="domain" description="RlpA-like protein double-psi beta-barrel" evidence="5">
    <location>
        <begin position="48"/>
        <end position="134"/>
    </location>
</feature>
<proteinExistence type="inferred from homology"/>